<proteinExistence type="predicted"/>
<protein>
    <submittedName>
        <fullName evidence="1">Uncharacterized protein</fullName>
    </submittedName>
</protein>
<evidence type="ECO:0000313" key="1">
    <source>
        <dbReference type="EMBL" id="GAT49438.1"/>
    </source>
</evidence>
<accession>A0ABQ0LE93</accession>
<keyword evidence="2" id="KW-1185">Reference proteome</keyword>
<gene>
    <name evidence="1" type="ORF">MCHLO_06751</name>
</gene>
<reference evidence="1" key="1">
    <citation type="submission" date="2014-09" db="EMBL/GenBank/DDBJ databases">
        <title>Genome sequence of the luminous mushroom Mycena chlorophos for searching fungal bioluminescence genes.</title>
        <authorList>
            <person name="Tanaka Y."/>
            <person name="Kasuga D."/>
            <person name="Oba Y."/>
            <person name="Hase S."/>
            <person name="Sato K."/>
            <person name="Oba Y."/>
            <person name="Sakakibara Y."/>
        </authorList>
    </citation>
    <scope>NUCLEOTIDE SEQUENCE</scope>
</reference>
<dbReference type="EMBL" id="DF845500">
    <property type="protein sequence ID" value="GAT49438.1"/>
    <property type="molecule type" value="Genomic_DNA"/>
</dbReference>
<organism evidence="1 2">
    <name type="scientific">Mycena chlorophos</name>
    <name type="common">Agaric fungus</name>
    <name type="synonym">Agaricus chlorophos</name>
    <dbReference type="NCBI Taxonomy" id="658473"/>
    <lineage>
        <taxon>Eukaryota</taxon>
        <taxon>Fungi</taxon>
        <taxon>Dikarya</taxon>
        <taxon>Basidiomycota</taxon>
        <taxon>Agaricomycotina</taxon>
        <taxon>Agaricomycetes</taxon>
        <taxon>Agaricomycetidae</taxon>
        <taxon>Agaricales</taxon>
        <taxon>Marasmiineae</taxon>
        <taxon>Mycenaceae</taxon>
        <taxon>Mycena</taxon>
    </lineage>
</organism>
<evidence type="ECO:0000313" key="2">
    <source>
        <dbReference type="Proteomes" id="UP000815677"/>
    </source>
</evidence>
<dbReference type="Proteomes" id="UP000815677">
    <property type="component" value="Unassembled WGS sequence"/>
</dbReference>
<name>A0ABQ0LE93_MYCCL</name>
<sequence>MPPPMVVGSTVRRTPETMILDLKDDDSENMNSRDDDRVVATGTGAFGVDDSEESTLRLETFAFVNPSAIGWLSLTTAAASPLAPPPYEAPIYDYRDLPSPAPMALGAPANVEDGRDAEDSDADIAIQTFALVRSDVCASFIRSLRPSESPTRYFDVVRGGAVNPAMVAAFLGTAPSLERARSPSRRFIPRLRDSSRAHVSVSIVRSCCRPRLSSKIPGPLAGQKTSSAPLTYPLRLC</sequence>